<dbReference type="InterPro" id="IPR003386">
    <property type="entry name" value="LACT/PDAT_acylTrfase"/>
</dbReference>
<proteinExistence type="predicted"/>
<feature type="compositionally biased region" description="Basic residues" evidence="1">
    <location>
        <begin position="323"/>
        <end position="334"/>
    </location>
</feature>
<evidence type="ECO:0000313" key="2">
    <source>
        <dbReference type="EMBL" id="QUC10827.1"/>
    </source>
</evidence>
<sequence>MTKLDHLFVIVPGIGGSVLADESGKKVWKPDVRSVGKAMCRPEDLAIDRPLVPTGLFTDFHITPFWLVPGYSKITKRLAYVFQEAVTTAHPTDHVDPDASIVNFPYDFRKSIWKSAEALGREIAWRLEHRKRRVVIYAHSMGGLVAAWWWGMLDGYKVTEHIITLGTPFRGATKALDMLVNGVRLGSLPLDAATGVLRGWDSIYDLVPKYRTIRDADADVYPHDLSLASEGFRRRAKTSYERFQEMTNRIGELVEDPALLGAWTHFYSEGHGTLSRAEVVADRLVCSKKALDWELRGWQGGDGTVPKFSAFPAWLDKDENTGRRPKKDTRRSSARHGQLVEDGAAWAQVEDFGLPDLPPPARGAGEDKAYVLLDHDDVVPAGQPTEVGIRLDAPDPGNPEIQVTLTGEVVDVSRSDDGWVAHLPEMKAGLNLLEVTFRKVPDLDEVSIRTKIGAVDVPA</sequence>
<protein>
    <recommendedName>
        <fullName evidence="4">Lecithin:cholesterol acyltransferase</fullName>
    </recommendedName>
</protein>
<dbReference type="GO" id="GO:0008374">
    <property type="term" value="F:O-acyltransferase activity"/>
    <property type="evidence" value="ECO:0007669"/>
    <property type="project" value="InterPro"/>
</dbReference>
<dbReference type="GO" id="GO:0006629">
    <property type="term" value="P:lipid metabolic process"/>
    <property type="evidence" value="ECO:0007669"/>
    <property type="project" value="InterPro"/>
</dbReference>
<dbReference type="AlphaFoldDB" id="A0AB37HWL6"/>
<accession>A0AB37HWL6</accession>
<dbReference type="Gene3D" id="3.40.50.1820">
    <property type="entry name" value="alpha/beta hydrolase"/>
    <property type="match status" value="1"/>
</dbReference>
<name>A0AB37HWL6_9ACTN</name>
<dbReference type="Pfam" id="PF02450">
    <property type="entry name" value="LCAT"/>
    <property type="match status" value="1"/>
</dbReference>
<evidence type="ECO:0000313" key="3">
    <source>
        <dbReference type="Proteomes" id="UP000677180"/>
    </source>
</evidence>
<evidence type="ECO:0000256" key="1">
    <source>
        <dbReference type="SAM" id="MobiDB-lite"/>
    </source>
</evidence>
<dbReference type="EMBL" id="CP072385">
    <property type="protein sequence ID" value="QUC10827.1"/>
    <property type="molecule type" value="Genomic_DNA"/>
</dbReference>
<dbReference type="SUPFAM" id="SSF53474">
    <property type="entry name" value="alpha/beta-Hydrolases"/>
    <property type="match status" value="1"/>
</dbReference>
<dbReference type="RefSeq" id="WP_014845498.1">
    <property type="nucleotide sequence ID" value="NZ_CP040007.1"/>
</dbReference>
<organism evidence="2 3">
    <name type="scientific">Arachnia propionica</name>
    <dbReference type="NCBI Taxonomy" id="1750"/>
    <lineage>
        <taxon>Bacteria</taxon>
        <taxon>Bacillati</taxon>
        <taxon>Actinomycetota</taxon>
        <taxon>Actinomycetes</taxon>
        <taxon>Propionibacteriales</taxon>
        <taxon>Propionibacteriaceae</taxon>
        <taxon>Arachnia</taxon>
    </lineage>
</organism>
<evidence type="ECO:0008006" key="4">
    <source>
        <dbReference type="Google" id="ProtNLM"/>
    </source>
</evidence>
<feature type="region of interest" description="Disordered" evidence="1">
    <location>
        <begin position="316"/>
        <end position="339"/>
    </location>
</feature>
<gene>
    <name evidence="2" type="ORF">J5A53_13855</name>
</gene>
<dbReference type="PANTHER" id="PTHR11440">
    <property type="entry name" value="LECITHIN-CHOLESTEROL ACYLTRANSFERASE-RELATED"/>
    <property type="match status" value="1"/>
</dbReference>
<reference evidence="2" key="1">
    <citation type="submission" date="2021-03" db="EMBL/GenBank/DDBJ databases">
        <title>Human Oral Microbial Genomes.</title>
        <authorList>
            <person name="Johnston C.D."/>
            <person name="Chen T."/>
            <person name="Dewhirst F.E."/>
        </authorList>
    </citation>
    <scope>NUCLEOTIDE SEQUENCE</scope>
    <source>
        <strain evidence="2">F0714</strain>
    </source>
</reference>
<dbReference type="InterPro" id="IPR029058">
    <property type="entry name" value="AB_hydrolase_fold"/>
</dbReference>
<dbReference type="Proteomes" id="UP000677180">
    <property type="component" value="Chromosome"/>
</dbReference>